<evidence type="ECO:0000256" key="1">
    <source>
        <dbReference type="SAM" id="MobiDB-lite"/>
    </source>
</evidence>
<dbReference type="EnsemblMetazoa" id="CLYHEMT012878.3">
    <property type="protein sequence ID" value="CLYHEMP012878.3"/>
    <property type="gene ID" value="CLYHEMG012878"/>
</dbReference>
<dbReference type="PROSITE" id="PS51257">
    <property type="entry name" value="PROKAR_LIPOPROTEIN"/>
    <property type="match status" value="1"/>
</dbReference>
<feature type="region of interest" description="Disordered" evidence="1">
    <location>
        <begin position="23"/>
        <end position="47"/>
    </location>
</feature>
<dbReference type="AlphaFoldDB" id="A0A7M5WTH0"/>
<accession>A0A7M5WTH0</accession>
<feature type="compositionally biased region" description="Acidic residues" evidence="1">
    <location>
        <begin position="86"/>
        <end position="100"/>
    </location>
</feature>
<evidence type="ECO:0000313" key="3">
    <source>
        <dbReference type="EnsemblMetazoa" id="CLYHEMP012878.2"/>
    </source>
</evidence>
<feature type="compositionally biased region" description="Basic and acidic residues" evidence="1">
    <location>
        <begin position="73"/>
        <end position="85"/>
    </location>
</feature>
<protein>
    <recommendedName>
        <fullName evidence="5">Cnidarian restricted protein</fullName>
    </recommendedName>
</protein>
<keyword evidence="4" id="KW-1185">Reference proteome</keyword>
<keyword evidence="2" id="KW-0732">Signal</keyword>
<dbReference type="Proteomes" id="UP000594262">
    <property type="component" value="Unplaced"/>
</dbReference>
<dbReference type="GeneID" id="136809056"/>
<dbReference type="RefSeq" id="XP_066921732.1">
    <property type="nucleotide sequence ID" value="XM_067065631.1"/>
</dbReference>
<evidence type="ECO:0008006" key="5">
    <source>
        <dbReference type="Google" id="ProtNLM"/>
    </source>
</evidence>
<name>A0A7M5WTH0_9CNID</name>
<feature type="chain" id="PRO_5036206771" description="Cnidarian restricted protein" evidence="2">
    <location>
        <begin position="22"/>
        <end position="223"/>
    </location>
</feature>
<proteinExistence type="predicted"/>
<dbReference type="EnsemblMetazoa" id="CLYHEMT012878.2">
    <property type="protein sequence ID" value="CLYHEMP012878.2"/>
    <property type="gene ID" value="CLYHEMG012878"/>
</dbReference>
<sequence length="223" mass="25927">MKLIFILGVCLLVQGCQLSKATEGAATNKTTTAHENKDPVHDGMTSHQNENVMDHIDDEIDDIEDEEDDDFEDQNKRPVEDKADKEEDIIDENDDEEEEEEHPRERRDASPWGSRRRFFSNWRRRTIHNLRRRSISNWRRRSISTSRWRRRTITTQRRRWRRTAKKIGAGIIVAAGGIKKIRNKIIKELIKPKCAGCAGICEKPAPSGCRCVQDQACIKRMYG</sequence>
<feature type="region of interest" description="Disordered" evidence="1">
    <location>
        <begin position="65"/>
        <end position="112"/>
    </location>
</feature>
<feature type="signal peptide" evidence="2">
    <location>
        <begin position="1"/>
        <end position="21"/>
    </location>
</feature>
<evidence type="ECO:0000256" key="2">
    <source>
        <dbReference type="SAM" id="SignalP"/>
    </source>
</evidence>
<feature type="compositionally biased region" description="Basic and acidic residues" evidence="1">
    <location>
        <begin position="32"/>
        <end position="41"/>
    </location>
</feature>
<organism evidence="3 4">
    <name type="scientific">Clytia hemisphaerica</name>
    <dbReference type="NCBI Taxonomy" id="252671"/>
    <lineage>
        <taxon>Eukaryota</taxon>
        <taxon>Metazoa</taxon>
        <taxon>Cnidaria</taxon>
        <taxon>Hydrozoa</taxon>
        <taxon>Hydroidolina</taxon>
        <taxon>Leptothecata</taxon>
        <taxon>Obeliida</taxon>
        <taxon>Clytiidae</taxon>
        <taxon>Clytia</taxon>
    </lineage>
</organism>
<evidence type="ECO:0000313" key="4">
    <source>
        <dbReference type="Proteomes" id="UP000594262"/>
    </source>
</evidence>
<reference evidence="3" key="1">
    <citation type="submission" date="2021-01" db="UniProtKB">
        <authorList>
            <consortium name="EnsemblMetazoa"/>
        </authorList>
    </citation>
    <scope>IDENTIFICATION</scope>
</reference>